<organism evidence="2 3">
    <name type="scientific">Streptomyces afghaniensis 772</name>
    <dbReference type="NCBI Taxonomy" id="1283301"/>
    <lineage>
        <taxon>Bacteria</taxon>
        <taxon>Bacillati</taxon>
        <taxon>Actinomycetota</taxon>
        <taxon>Actinomycetes</taxon>
        <taxon>Kitasatosporales</taxon>
        <taxon>Streptomycetaceae</taxon>
        <taxon>Streptomyces</taxon>
    </lineage>
</organism>
<evidence type="ECO:0000313" key="2">
    <source>
        <dbReference type="EMBL" id="EPJ37175.1"/>
    </source>
</evidence>
<keyword evidence="2" id="KW-0648">Protein biosynthesis</keyword>
<keyword evidence="2" id="KW-0396">Initiation factor</keyword>
<comment type="caution">
    <text evidence="2">The sequence shown here is derived from an EMBL/GenBank/DDBJ whole genome shotgun (WGS) entry which is preliminary data.</text>
</comment>
<accession>S4MNK3</accession>
<sequence>MRNRLMCRRSQKAAAPAGFRESATYSPTAAVQGAALSIQDGVSPALADGGRSWGTASPDVVGIRLAGEPFPARSRSRPSVEPRAGLPATRDATALTRSSAGAAESLPLSNGSLPSAAGKAGSAAVSATRAGEREDLVSAMAEKGNAASWAVTVGRRGSRWAPADTESSVLTGDSCTVEMAAGGSVRRARSVASRSVKASASGMTCPLVGTSSGTAGCPVRDGLGVGAKWEGGGLSVGGEPR</sequence>
<feature type="region of interest" description="Disordered" evidence="1">
    <location>
        <begin position="68"/>
        <end position="108"/>
    </location>
</feature>
<evidence type="ECO:0000313" key="3">
    <source>
        <dbReference type="Proteomes" id="UP000015001"/>
    </source>
</evidence>
<dbReference type="Proteomes" id="UP000015001">
    <property type="component" value="Unassembled WGS sequence"/>
</dbReference>
<feature type="region of interest" description="Disordered" evidence="1">
    <location>
        <begin position="1"/>
        <end position="24"/>
    </location>
</feature>
<dbReference type="GO" id="GO:0003743">
    <property type="term" value="F:translation initiation factor activity"/>
    <property type="evidence" value="ECO:0007669"/>
    <property type="project" value="UniProtKB-KW"/>
</dbReference>
<evidence type="ECO:0000256" key="1">
    <source>
        <dbReference type="SAM" id="MobiDB-lite"/>
    </source>
</evidence>
<proteinExistence type="predicted"/>
<protein>
    <submittedName>
        <fullName evidence="2">Putative Translation initiation factor IF-2</fullName>
    </submittedName>
</protein>
<keyword evidence="3" id="KW-1185">Reference proteome</keyword>
<feature type="compositionally biased region" description="Basic residues" evidence="1">
    <location>
        <begin position="1"/>
        <end position="11"/>
    </location>
</feature>
<dbReference type="HOGENOM" id="CLU_1151252_0_0_11"/>
<name>S4MNK3_9ACTN</name>
<dbReference type="EMBL" id="AOPY01001519">
    <property type="protein sequence ID" value="EPJ37175.1"/>
    <property type="molecule type" value="Genomic_DNA"/>
</dbReference>
<reference evidence="2 3" key="1">
    <citation type="submission" date="2013-02" db="EMBL/GenBank/DDBJ databases">
        <title>Draft Genome Sequence of Streptomyces afghaniensis, Which Produces Compounds of the Julimycin B-Complex.</title>
        <authorList>
            <person name="Gruening B.A."/>
            <person name="Praeg A."/>
            <person name="Erxleben A."/>
            <person name="Guenther S."/>
            <person name="Fiedler H.-P."/>
            <person name="Goodfellow M."/>
            <person name="Mueller M."/>
        </authorList>
    </citation>
    <scope>NUCLEOTIDE SEQUENCE [LARGE SCALE GENOMIC DNA]</scope>
    <source>
        <strain evidence="2 3">772</strain>
    </source>
</reference>
<dbReference type="AlphaFoldDB" id="S4MNK3"/>
<gene>
    <name evidence="2" type="ORF">STAFG_5782</name>
</gene>